<sequence>MLPFVPRSVAGTKRSHPRGGPPPPPCVEWHASSPEKVRPMAARLLNELSPWWLARSGAPLADALQARGSEPVHLAQIASDAHMQAIGCGALADLGAALPWLYPLRWLQPGPDALHVVWGACAGPYAVVFVEHVTPQACDALDLAFCVQKIARAVDARLDPVVYAVFPPYPDQVPHRPPLTQTRDAFFVVDPATADALLTHYPWERARHVWPASRWAKLGVDVTVRCISQARYDALRREYMAWHKELVLLNTAAAKAKAAHAREESADHTAYPWHTIVCLPRRTDETAPQIKARLAALAAPPVDYVDVSFERPVAYVRCATAQAAQSLVEALGAEAYVLRGAEQAAYWQSVPLR</sequence>
<evidence type="ECO:0000313" key="2">
    <source>
        <dbReference type="EMBL" id="WFD27831.1"/>
    </source>
</evidence>
<reference evidence="2" key="1">
    <citation type="submission" date="2023-03" db="EMBL/GenBank/DDBJ databases">
        <title>Mating type loci evolution in Malassezia.</title>
        <authorList>
            <person name="Coelho M.A."/>
        </authorList>
    </citation>
    <scope>NUCLEOTIDE SEQUENCE</scope>
    <source>
        <strain evidence="2">CBS 9557</strain>
    </source>
</reference>
<feature type="region of interest" description="Disordered" evidence="1">
    <location>
        <begin position="1"/>
        <end position="25"/>
    </location>
</feature>
<protein>
    <submittedName>
        <fullName evidence="2">Uncharacterized protein</fullName>
    </submittedName>
</protein>
<name>A0AAF0J370_9BASI</name>
<proteinExistence type="predicted"/>
<gene>
    <name evidence="2" type="ORF">MNAN1_002837</name>
</gene>
<organism evidence="2 3">
    <name type="scientific">Malassezia nana</name>
    <dbReference type="NCBI Taxonomy" id="180528"/>
    <lineage>
        <taxon>Eukaryota</taxon>
        <taxon>Fungi</taxon>
        <taxon>Dikarya</taxon>
        <taxon>Basidiomycota</taxon>
        <taxon>Ustilaginomycotina</taxon>
        <taxon>Malasseziomycetes</taxon>
        <taxon>Malasseziales</taxon>
        <taxon>Malasseziaceae</taxon>
        <taxon>Malassezia</taxon>
    </lineage>
</organism>
<accession>A0AAF0J370</accession>
<dbReference type="AlphaFoldDB" id="A0AAF0J370"/>
<dbReference type="EMBL" id="CP119896">
    <property type="protein sequence ID" value="WFD27831.1"/>
    <property type="molecule type" value="Genomic_DNA"/>
</dbReference>
<dbReference type="Proteomes" id="UP001213623">
    <property type="component" value="Chromosome 5"/>
</dbReference>
<evidence type="ECO:0000256" key="1">
    <source>
        <dbReference type="SAM" id="MobiDB-lite"/>
    </source>
</evidence>
<keyword evidence="3" id="KW-1185">Reference proteome</keyword>
<evidence type="ECO:0000313" key="3">
    <source>
        <dbReference type="Proteomes" id="UP001213623"/>
    </source>
</evidence>